<proteinExistence type="predicted"/>
<dbReference type="OrthoDB" id="1906709at2759"/>
<evidence type="ECO:0000313" key="2">
    <source>
        <dbReference type="EMBL" id="KAF9618323.1"/>
    </source>
</evidence>
<feature type="compositionally biased region" description="Basic and acidic residues" evidence="1">
    <location>
        <begin position="106"/>
        <end position="134"/>
    </location>
</feature>
<feature type="region of interest" description="Disordered" evidence="1">
    <location>
        <begin position="77"/>
        <end position="151"/>
    </location>
</feature>
<dbReference type="Proteomes" id="UP000631114">
    <property type="component" value="Unassembled WGS sequence"/>
</dbReference>
<evidence type="ECO:0000313" key="3">
    <source>
        <dbReference type="Proteomes" id="UP000631114"/>
    </source>
</evidence>
<sequence>MDNLPIRGLKRITLRHPTNQIPPQNETCHAKPGHEVAKSYLNSIVQVEFDKTNNGMSSFPTLTTTLPGAAAMKEGSAVTGGIQSQSQEGVGMLSSLPSGSIPLNNKESKYRPSNSKHVEEDKDHIQSYKHDDKINSTLSKSQGKDDLQATSQEVKAEVYEPVIPSAPKKSVSIKDSTEDVNISKKKKNASKEKLKQVIEAAKVPRPLKPILRSASNINEMSDEFIRRRKEALRSSSNIDTRSHF</sequence>
<protein>
    <submittedName>
        <fullName evidence="2">Uncharacterized protein</fullName>
    </submittedName>
</protein>
<comment type="caution">
    <text evidence="2">The sequence shown here is derived from an EMBL/GenBank/DDBJ whole genome shotgun (WGS) entry which is preliminary data.</text>
</comment>
<feature type="compositionally biased region" description="Polar residues" evidence="1">
    <location>
        <begin position="95"/>
        <end position="105"/>
    </location>
</feature>
<accession>A0A835M3J1</accession>
<keyword evidence="3" id="KW-1185">Reference proteome</keyword>
<dbReference type="AlphaFoldDB" id="A0A835M3J1"/>
<organism evidence="2 3">
    <name type="scientific">Coptis chinensis</name>
    <dbReference type="NCBI Taxonomy" id="261450"/>
    <lineage>
        <taxon>Eukaryota</taxon>
        <taxon>Viridiplantae</taxon>
        <taxon>Streptophyta</taxon>
        <taxon>Embryophyta</taxon>
        <taxon>Tracheophyta</taxon>
        <taxon>Spermatophyta</taxon>
        <taxon>Magnoliopsida</taxon>
        <taxon>Ranunculales</taxon>
        <taxon>Ranunculaceae</taxon>
        <taxon>Coptidoideae</taxon>
        <taxon>Coptis</taxon>
    </lineage>
</organism>
<gene>
    <name evidence="2" type="ORF">IFM89_000958</name>
</gene>
<evidence type="ECO:0000256" key="1">
    <source>
        <dbReference type="SAM" id="MobiDB-lite"/>
    </source>
</evidence>
<name>A0A835M3J1_9MAGN</name>
<dbReference type="EMBL" id="JADFTS010000002">
    <property type="protein sequence ID" value="KAF9618323.1"/>
    <property type="molecule type" value="Genomic_DNA"/>
</dbReference>
<reference evidence="2 3" key="1">
    <citation type="submission" date="2020-10" db="EMBL/GenBank/DDBJ databases">
        <title>The Coptis chinensis genome and diversification of protoberbering-type alkaloids.</title>
        <authorList>
            <person name="Wang B."/>
            <person name="Shu S."/>
            <person name="Song C."/>
            <person name="Liu Y."/>
        </authorList>
    </citation>
    <scope>NUCLEOTIDE SEQUENCE [LARGE SCALE GENOMIC DNA]</scope>
    <source>
        <strain evidence="2">HL-2020</strain>
        <tissue evidence="2">Leaf</tissue>
    </source>
</reference>